<evidence type="ECO:0000313" key="2">
    <source>
        <dbReference type="EMBL" id="QQZ49715.1"/>
    </source>
</evidence>
<dbReference type="SUPFAM" id="SSF56112">
    <property type="entry name" value="Protein kinase-like (PK-like)"/>
    <property type="match status" value="1"/>
</dbReference>
<dbReference type="Pfam" id="PF01636">
    <property type="entry name" value="APH"/>
    <property type="match status" value="1"/>
</dbReference>
<dbReference type="Gene3D" id="3.90.1200.10">
    <property type="match status" value="1"/>
</dbReference>
<dbReference type="InterPro" id="IPR011009">
    <property type="entry name" value="Kinase-like_dom_sf"/>
</dbReference>
<feature type="domain" description="Aminoglycoside phosphotransferase" evidence="1">
    <location>
        <begin position="9"/>
        <end position="195"/>
    </location>
</feature>
<dbReference type="InterPro" id="IPR002575">
    <property type="entry name" value="Aminoglycoside_PTrfase"/>
</dbReference>
<sequence>MQPSLGAKIGEGATAEVYAWAPGRVLKLFRAGTPHHISLHEARMTRAVFAAGGLAPEVFEEVMVEGRAGLVMARLEGPTLMQVTKSKAVSYAQAGVLLAEGLHAVHQAPPPPDVPVLRDYMAGSLRRARGTLSTPVAAGVLALIDRLSPRDGLCHGDPNPGNMILTTEGPRLIDWIAAMRAPAALDLASAHVMLTELAPTWPMTRSVRAPSTPHCRRPMRDCRERHLPPWRPRWSPICPSFARSCSWAARSRRRTPDCGSAWRRTFRPRATAKRFGVLPQSRPLDNHVTVSGDILKFVAEEG</sequence>
<evidence type="ECO:0000259" key="1">
    <source>
        <dbReference type="Pfam" id="PF01636"/>
    </source>
</evidence>
<dbReference type="AlphaFoldDB" id="A0A974S7D7"/>
<gene>
    <name evidence="2" type="ORF">JKL49_23180</name>
</gene>
<organism evidence="2">
    <name type="scientific">Phenylobacterium glaciei</name>
    <dbReference type="NCBI Taxonomy" id="2803784"/>
    <lineage>
        <taxon>Bacteria</taxon>
        <taxon>Pseudomonadati</taxon>
        <taxon>Pseudomonadota</taxon>
        <taxon>Alphaproteobacteria</taxon>
        <taxon>Caulobacterales</taxon>
        <taxon>Caulobacteraceae</taxon>
        <taxon>Phenylobacterium</taxon>
    </lineage>
</organism>
<reference evidence="2" key="1">
    <citation type="submission" date="2021-01" db="EMBL/GenBank/DDBJ databases">
        <title>Genome sequence of Phenylobacterium sp. 20VBR1 isolated from a valley glaceir, Ny-Alesund, Svalbard.</title>
        <authorList>
            <person name="Thomas F.A."/>
            <person name="Krishnan K.P."/>
            <person name="Sinha R.K."/>
        </authorList>
    </citation>
    <scope>NUCLEOTIDE SEQUENCE</scope>
    <source>
        <strain evidence="2">20VBR1</strain>
    </source>
</reference>
<name>A0A974S7D7_9CAUL</name>
<proteinExistence type="predicted"/>
<accession>A0A974S7D7</accession>
<dbReference type="EMBL" id="CP068570">
    <property type="protein sequence ID" value="QQZ49715.1"/>
    <property type="molecule type" value="Genomic_DNA"/>
</dbReference>
<protein>
    <submittedName>
        <fullName evidence="2">Phosphotransferase</fullName>
    </submittedName>
</protein>